<keyword evidence="2 6" id="KW-1003">Cell membrane</keyword>
<keyword evidence="4 6" id="KW-1133">Transmembrane helix</keyword>
<evidence type="ECO:0000256" key="6">
    <source>
        <dbReference type="RuleBase" id="RU363108"/>
    </source>
</evidence>
<evidence type="ECO:0000256" key="3">
    <source>
        <dbReference type="ARBA" id="ARBA00022692"/>
    </source>
</evidence>
<feature type="transmembrane region" description="Helical" evidence="6">
    <location>
        <begin position="94"/>
        <end position="114"/>
    </location>
</feature>
<dbReference type="GO" id="GO:0050909">
    <property type="term" value="P:sensory perception of taste"/>
    <property type="evidence" value="ECO:0007669"/>
    <property type="project" value="InterPro"/>
</dbReference>
<feature type="transmembrane region" description="Helical" evidence="6">
    <location>
        <begin position="67"/>
        <end position="88"/>
    </location>
</feature>
<comment type="subcellular location">
    <subcellularLocation>
        <location evidence="1 6">Cell membrane</location>
        <topology evidence="1 6">Multi-pass membrane protein</topology>
    </subcellularLocation>
</comment>
<keyword evidence="6" id="KW-0807">Transducer</keyword>
<keyword evidence="3 6" id="KW-0812">Transmembrane</keyword>
<dbReference type="Proteomes" id="UP000325440">
    <property type="component" value="Unassembled WGS sequence"/>
</dbReference>
<evidence type="ECO:0000256" key="5">
    <source>
        <dbReference type="ARBA" id="ARBA00023136"/>
    </source>
</evidence>
<dbReference type="EMBL" id="CABPRJ010000547">
    <property type="protein sequence ID" value="VVC30892.1"/>
    <property type="molecule type" value="Genomic_DNA"/>
</dbReference>
<dbReference type="Pfam" id="PF08395">
    <property type="entry name" value="7tm_7"/>
    <property type="match status" value="1"/>
</dbReference>
<keyword evidence="6 7" id="KW-0675">Receptor</keyword>
<dbReference type="GO" id="GO:0007165">
    <property type="term" value="P:signal transduction"/>
    <property type="evidence" value="ECO:0007669"/>
    <property type="project" value="UniProtKB-KW"/>
</dbReference>
<keyword evidence="5 6" id="KW-0472">Membrane</keyword>
<dbReference type="AlphaFoldDB" id="A0A5E4MKF9"/>
<evidence type="ECO:0000256" key="4">
    <source>
        <dbReference type="ARBA" id="ARBA00022989"/>
    </source>
</evidence>
<keyword evidence="8" id="KW-1185">Reference proteome</keyword>
<feature type="transmembrane region" description="Helical" evidence="6">
    <location>
        <begin position="165"/>
        <end position="188"/>
    </location>
</feature>
<feature type="transmembrane region" description="Helical" evidence="6">
    <location>
        <begin position="12"/>
        <end position="33"/>
    </location>
</feature>
<protein>
    <recommendedName>
        <fullName evidence="6">Gustatory receptor</fullName>
    </recommendedName>
</protein>
<comment type="similarity">
    <text evidence="6">Belongs to the insect chemoreceptor superfamily. Gustatory receptor (GR) family.</text>
</comment>
<dbReference type="GO" id="GO:0005886">
    <property type="term" value="C:plasma membrane"/>
    <property type="evidence" value="ECO:0007669"/>
    <property type="project" value="UniProtKB-SubCell"/>
</dbReference>
<dbReference type="OrthoDB" id="6615601at2759"/>
<feature type="transmembrane region" description="Helical" evidence="6">
    <location>
        <begin position="200"/>
        <end position="221"/>
    </location>
</feature>
<evidence type="ECO:0000313" key="7">
    <source>
        <dbReference type="EMBL" id="VVC30892.1"/>
    </source>
</evidence>
<reference evidence="7 8" key="1">
    <citation type="submission" date="2019-08" db="EMBL/GenBank/DDBJ databases">
        <authorList>
            <person name="Alioto T."/>
            <person name="Alioto T."/>
            <person name="Gomez Garrido J."/>
        </authorList>
    </citation>
    <scope>NUCLEOTIDE SEQUENCE [LARGE SCALE GENOMIC DNA]</scope>
</reference>
<comment type="function">
    <text evidence="6">Gustatory receptor which mediates acceptance or avoidance behavior, depending on its substrates.</text>
</comment>
<evidence type="ECO:0000256" key="1">
    <source>
        <dbReference type="ARBA" id="ARBA00004651"/>
    </source>
</evidence>
<sequence length="353" mass="40881">MDRVSTQPFLMNMVNIMISFKLIVALLCVVFSIHRSKGFFKLIEEFNGFDSYTLQLSCPSDLKVQTFYLLYAVLIETYYFVISVNYSLLSVSILVSWTLISVATMLMMIQYAVFVRILRERYKWANYIFACNIKDSWACPQLMYPNEITSLYNELRLLTEEVKNYYALHAILVITDSVLIFTACVTAMTLNYTNKSSKSLFADNLFLIYCLSKLLFVFFIVRETHNTMQEANKTVLIAHEALSITTNTVVMKEFEVLIMTCWNHPIVFDVYDFFNLDYKLLQSSTNFQYKNTAVTPVRLSTTTPMCSLHACTLYSLVSVYTPILLQNNVYWKPPVAKLFDFPGNQLFQLMGSH</sequence>
<evidence type="ECO:0000313" key="8">
    <source>
        <dbReference type="Proteomes" id="UP000325440"/>
    </source>
</evidence>
<gene>
    <name evidence="7" type="ORF">CINCED_3A014906</name>
</gene>
<organism evidence="7 8">
    <name type="scientific">Cinara cedri</name>
    <dbReference type="NCBI Taxonomy" id="506608"/>
    <lineage>
        <taxon>Eukaryota</taxon>
        <taxon>Metazoa</taxon>
        <taxon>Ecdysozoa</taxon>
        <taxon>Arthropoda</taxon>
        <taxon>Hexapoda</taxon>
        <taxon>Insecta</taxon>
        <taxon>Pterygota</taxon>
        <taxon>Neoptera</taxon>
        <taxon>Paraneoptera</taxon>
        <taxon>Hemiptera</taxon>
        <taxon>Sternorrhyncha</taxon>
        <taxon>Aphidomorpha</taxon>
        <taxon>Aphidoidea</taxon>
        <taxon>Aphididae</taxon>
        <taxon>Lachninae</taxon>
        <taxon>Cinara</taxon>
    </lineage>
</organism>
<accession>A0A5E4MKF9</accession>
<comment type="caution">
    <text evidence="6">Lacks conserved residue(s) required for the propagation of feature annotation.</text>
</comment>
<dbReference type="InterPro" id="IPR013604">
    <property type="entry name" value="7TM_chemorcpt"/>
</dbReference>
<evidence type="ECO:0000256" key="2">
    <source>
        <dbReference type="ARBA" id="ARBA00022475"/>
    </source>
</evidence>
<proteinExistence type="inferred from homology"/>
<name>A0A5E4MKF9_9HEMI</name>